<accession>A0ABT2MW39</accession>
<name>A0ABT2MW39_9CYAN</name>
<dbReference type="RefSeq" id="WP_368007657.1">
    <property type="nucleotide sequence ID" value="NZ_JAMXFF010000027.1"/>
</dbReference>
<proteinExistence type="predicted"/>
<evidence type="ECO:0000313" key="1">
    <source>
        <dbReference type="EMBL" id="MCT7968116.1"/>
    </source>
</evidence>
<comment type="caution">
    <text evidence="1">The sequence shown here is derived from an EMBL/GenBank/DDBJ whole genome shotgun (WGS) entry which is preliminary data.</text>
</comment>
<reference evidence="1 2" key="1">
    <citation type="journal article" date="2022" name="Front. Microbiol.">
        <title>High genomic differentiation and limited gene flow indicate recent cryptic speciation within the genus Laspinema (cyanobacteria).</title>
        <authorList>
            <person name="Stanojkovic A."/>
            <person name="Skoupy S."/>
            <person name="Skaloud P."/>
            <person name="Dvorak P."/>
        </authorList>
    </citation>
    <scope>NUCLEOTIDE SEQUENCE [LARGE SCALE GENOMIC DNA]</scope>
    <source>
        <strain evidence="1 2">D2a</strain>
    </source>
</reference>
<sequence length="66" mass="8022">MLDRLWKNLETPFHLPLGVTLPVRLEHLRNRTYGYSLPLPLPFPYQSYFRIARLVTKVFDFFRRTL</sequence>
<protein>
    <submittedName>
        <fullName evidence="1">Uncharacterized protein</fullName>
    </submittedName>
</protein>
<evidence type="ECO:0000313" key="2">
    <source>
        <dbReference type="Proteomes" id="UP001525890"/>
    </source>
</evidence>
<gene>
    <name evidence="1" type="ORF">NG799_17525</name>
</gene>
<organism evidence="1 2">
    <name type="scientific">Laspinema palackyanum D2a</name>
    <dbReference type="NCBI Taxonomy" id="2953684"/>
    <lineage>
        <taxon>Bacteria</taxon>
        <taxon>Bacillati</taxon>
        <taxon>Cyanobacteriota</taxon>
        <taxon>Cyanophyceae</taxon>
        <taxon>Oscillatoriophycideae</taxon>
        <taxon>Oscillatoriales</taxon>
        <taxon>Laspinemataceae</taxon>
        <taxon>Laspinema</taxon>
        <taxon>Laspinema palackyanum</taxon>
    </lineage>
</organism>
<keyword evidence="2" id="KW-1185">Reference proteome</keyword>
<dbReference type="EMBL" id="JAMXFF010000027">
    <property type="protein sequence ID" value="MCT7968116.1"/>
    <property type="molecule type" value="Genomic_DNA"/>
</dbReference>
<dbReference type="Proteomes" id="UP001525890">
    <property type="component" value="Unassembled WGS sequence"/>
</dbReference>